<feature type="domain" description="Alcohol dehydrogenase-like C-terminal" evidence="2">
    <location>
        <begin position="169"/>
        <end position="291"/>
    </location>
</feature>
<dbReference type="PANTHER" id="PTHR43205">
    <property type="entry name" value="PROSTAGLANDIN REDUCTASE"/>
    <property type="match status" value="1"/>
</dbReference>
<dbReference type="GO" id="GO:0016628">
    <property type="term" value="F:oxidoreductase activity, acting on the CH-CH group of donors, NAD or NADP as acceptor"/>
    <property type="evidence" value="ECO:0007669"/>
    <property type="project" value="InterPro"/>
</dbReference>
<dbReference type="Pfam" id="PF16884">
    <property type="entry name" value="ADH_N_2"/>
    <property type="match status" value="1"/>
</dbReference>
<dbReference type="InterPro" id="IPR045010">
    <property type="entry name" value="MDR_fam"/>
</dbReference>
<evidence type="ECO:0000313" key="4">
    <source>
        <dbReference type="EMBL" id="TCD71607.1"/>
    </source>
</evidence>
<evidence type="ECO:0000313" key="5">
    <source>
        <dbReference type="Proteomes" id="UP000292702"/>
    </source>
</evidence>
<dbReference type="SUPFAM" id="SSF51735">
    <property type="entry name" value="NAD(P)-binding Rossmann-fold domains"/>
    <property type="match status" value="1"/>
</dbReference>
<proteinExistence type="predicted"/>
<accession>A0A4V2MXV9</accession>
<keyword evidence="5" id="KW-1185">Reference proteome</keyword>
<evidence type="ECO:0000259" key="2">
    <source>
        <dbReference type="Pfam" id="PF00107"/>
    </source>
</evidence>
<evidence type="ECO:0008006" key="6">
    <source>
        <dbReference type="Google" id="ProtNLM"/>
    </source>
</evidence>
<reference evidence="4 5" key="1">
    <citation type="submission" date="2018-11" db="EMBL/GenBank/DDBJ databases">
        <title>Genome assembly of Steccherinum ochraceum LE-BIN_3174, the white-rot fungus of the Steccherinaceae family (The Residual Polyporoid clade, Polyporales, Basidiomycota).</title>
        <authorList>
            <person name="Fedorova T.V."/>
            <person name="Glazunova O.A."/>
            <person name="Landesman E.O."/>
            <person name="Moiseenko K.V."/>
            <person name="Psurtseva N.V."/>
            <person name="Savinova O.S."/>
            <person name="Shakhova N.V."/>
            <person name="Tyazhelova T.V."/>
            <person name="Vasina D.V."/>
        </authorList>
    </citation>
    <scope>NUCLEOTIDE SEQUENCE [LARGE SCALE GENOMIC DNA]</scope>
    <source>
        <strain evidence="4 5">LE-BIN_3174</strain>
    </source>
</reference>
<evidence type="ECO:0000259" key="3">
    <source>
        <dbReference type="Pfam" id="PF16884"/>
    </source>
</evidence>
<dbReference type="Proteomes" id="UP000292702">
    <property type="component" value="Unassembled WGS sequence"/>
</dbReference>
<dbReference type="SUPFAM" id="SSF50129">
    <property type="entry name" value="GroES-like"/>
    <property type="match status" value="1"/>
</dbReference>
<dbReference type="InterPro" id="IPR041694">
    <property type="entry name" value="ADH_N_2"/>
</dbReference>
<dbReference type="EMBL" id="RWJN01000004">
    <property type="protein sequence ID" value="TCD71607.1"/>
    <property type="molecule type" value="Genomic_DNA"/>
</dbReference>
<name>A0A4V2MXV9_9APHY</name>
<dbReference type="Pfam" id="PF00107">
    <property type="entry name" value="ADH_zinc_N"/>
    <property type="match status" value="1"/>
</dbReference>
<dbReference type="InterPro" id="IPR011032">
    <property type="entry name" value="GroES-like_sf"/>
</dbReference>
<gene>
    <name evidence="4" type="ORF">EIP91_007354</name>
</gene>
<dbReference type="PANTHER" id="PTHR43205:SF7">
    <property type="entry name" value="PROSTAGLANDIN REDUCTASE 1"/>
    <property type="match status" value="1"/>
</dbReference>
<evidence type="ECO:0000256" key="1">
    <source>
        <dbReference type="ARBA" id="ARBA00023002"/>
    </source>
</evidence>
<dbReference type="Gene3D" id="3.90.180.10">
    <property type="entry name" value="Medium-chain alcohol dehydrogenases, catalytic domain"/>
    <property type="match status" value="1"/>
</dbReference>
<dbReference type="OrthoDB" id="809632at2759"/>
<dbReference type="InterPro" id="IPR036291">
    <property type="entry name" value="NAD(P)-bd_dom_sf"/>
</dbReference>
<dbReference type="InterPro" id="IPR013149">
    <property type="entry name" value="ADH-like_C"/>
</dbReference>
<dbReference type="CDD" id="cd05288">
    <property type="entry name" value="PGDH"/>
    <property type="match status" value="1"/>
</dbReference>
<organism evidence="4 5">
    <name type="scientific">Steccherinum ochraceum</name>
    <dbReference type="NCBI Taxonomy" id="92696"/>
    <lineage>
        <taxon>Eukaryota</taxon>
        <taxon>Fungi</taxon>
        <taxon>Dikarya</taxon>
        <taxon>Basidiomycota</taxon>
        <taxon>Agaricomycotina</taxon>
        <taxon>Agaricomycetes</taxon>
        <taxon>Polyporales</taxon>
        <taxon>Steccherinaceae</taxon>
        <taxon>Steccherinum</taxon>
    </lineage>
</organism>
<dbReference type="AlphaFoldDB" id="A0A4V2MXV9"/>
<comment type="caution">
    <text evidence="4">The sequence shown here is derived from an EMBL/GenBank/DDBJ whole genome shotgun (WGS) entry which is preliminary data.</text>
</comment>
<keyword evidence="1" id="KW-0560">Oxidoreductase</keyword>
<dbReference type="Gene3D" id="3.40.50.720">
    <property type="entry name" value="NAD(P)-binding Rossmann-like Domain"/>
    <property type="match status" value="1"/>
</dbReference>
<dbReference type="FunFam" id="3.40.50.720:FF:000121">
    <property type="entry name" value="Prostaglandin reductase 2"/>
    <property type="match status" value="1"/>
</dbReference>
<feature type="domain" description="Oxidoreductase N-terminal" evidence="3">
    <location>
        <begin position="39"/>
        <end position="114"/>
    </location>
</feature>
<protein>
    <recommendedName>
        <fullName evidence="6">Enoyl reductase (ER) domain-containing protein</fullName>
    </recommendedName>
</protein>
<sequence>MAPVTNGRLLFTGIPEVYAIAGKDNVYDTSETIDLDNVPLNGGMLFKILVLSIDPYLRDKMRGPDSDAGESAYKLGKPIEGFGVGEILRSENSQHPAGSHLVGWFPFQQYWVGNSVQYSYPVAPMKGVPWSAHVGVAGMPGSTGYMGWKEFSKAKAGETVFVSAAAGCVGATVAQLAKAEGLKVIGSAGTDEKVEFLKSIGVDVAFNYKKVDTNEVLKKEGPIDIYWDNVGGPTLDAALANSNRYSRFIECGMLTVYNGGETYTMKNLNMIYRSEITVSGFTIPSLMPKYPEFYVEVPKLISEGKMKFNEDITVGLENAGAAFEANQLGKSTGKSIVLVAE</sequence>